<reference evidence="1" key="2">
    <citation type="journal article" date="2015" name="Data Brief">
        <title>Shoot transcriptome of the giant reed, Arundo donax.</title>
        <authorList>
            <person name="Barrero R.A."/>
            <person name="Guerrero F.D."/>
            <person name="Moolhuijzen P."/>
            <person name="Goolsby J.A."/>
            <person name="Tidwell J."/>
            <person name="Bellgard S.E."/>
            <person name="Bellgard M.I."/>
        </authorList>
    </citation>
    <scope>NUCLEOTIDE SEQUENCE</scope>
    <source>
        <tissue evidence="1">Shoot tissue taken approximately 20 cm above the soil surface</tissue>
    </source>
</reference>
<dbReference type="AlphaFoldDB" id="A0A0A8XTX7"/>
<reference evidence="1" key="1">
    <citation type="submission" date="2014-09" db="EMBL/GenBank/DDBJ databases">
        <authorList>
            <person name="Magalhaes I.L.F."/>
            <person name="Oliveira U."/>
            <person name="Santos F.R."/>
            <person name="Vidigal T.H.D.A."/>
            <person name="Brescovit A.D."/>
            <person name="Santos A.J."/>
        </authorList>
    </citation>
    <scope>NUCLEOTIDE SEQUENCE</scope>
    <source>
        <tissue evidence="1">Shoot tissue taken approximately 20 cm above the soil surface</tissue>
    </source>
</reference>
<dbReference type="EMBL" id="GBRH01282763">
    <property type="protein sequence ID" value="JAD15132.1"/>
    <property type="molecule type" value="Transcribed_RNA"/>
</dbReference>
<organism evidence="1">
    <name type="scientific">Arundo donax</name>
    <name type="common">Giant reed</name>
    <name type="synonym">Donax arundinaceus</name>
    <dbReference type="NCBI Taxonomy" id="35708"/>
    <lineage>
        <taxon>Eukaryota</taxon>
        <taxon>Viridiplantae</taxon>
        <taxon>Streptophyta</taxon>
        <taxon>Embryophyta</taxon>
        <taxon>Tracheophyta</taxon>
        <taxon>Spermatophyta</taxon>
        <taxon>Magnoliopsida</taxon>
        <taxon>Liliopsida</taxon>
        <taxon>Poales</taxon>
        <taxon>Poaceae</taxon>
        <taxon>PACMAD clade</taxon>
        <taxon>Arundinoideae</taxon>
        <taxon>Arundineae</taxon>
        <taxon>Arundo</taxon>
    </lineage>
</organism>
<sequence length="120" mass="13510">MEQVLWTLLPTKAGPGSMCYWFRQILHRNKVNIQGSTGLWSGPLHRALFPNGPPERIPGYQKISLQHDIRDELSLISFDRTEGVTPGACSPDYLLPAALSCLDVLRKLMLVETESLLVFF</sequence>
<name>A0A0A8XTX7_ARUDO</name>
<protein>
    <submittedName>
        <fullName evidence="1">Uncharacterized protein</fullName>
    </submittedName>
</protein>
<accession>A0A0A8XTX7</accession>
<evidence type="ECO:0000313" key="1">
    <source>
        <dbReference type="EMBL" id="JAD15132.1"/>
    </source>
</evidence>
<proteinExistence type="predicted"/>